<dbReference type="InterPro" id="IPR006076">
    <property type="entry name" value="FAD-dep_OxRdtase"/>
</dbReference>
<feature type="domain" description="FAD dependent oxidoreductase" evidence="6">
    <location>
        <begin position="17"/>
        <end position="221"/>
    </location>
</feature>
<evidence type="ECO:0000313" key="8">
    <source>
        <dbReference type="EMBL" id="MEA9355326.1"/>
    </source>
</evidence>
<dbReference type="InterPro" id="IPR007867">
    <property type="entry name" value="GMC_OxRtase_C"/>
</dbReference>
<accession>A0ABU5VQL5</accession>
<dbReference type="Pfam" id="PF05199">
    <property type="entry name" value="GMC_oxred_C"/>
    <property type="match status" value="1"/>
</dbReference>
<sequence>MIIDQMPSNLSEIKTQYCIIGSGAAGITLALELEKKGFDVVILEAGNFEQKSKIADEKVLETGFPTEVDKRRFKDFGGSTEAWGGWCTPLDESDFQAEEKIHYSGWPIKLSDLRPYYDRTTEILNLEYSFFENKKIFEMESEAQKIGSAFKLYQFSTPVTRFGQKYKEHISRSSKIKSYLNSPVVEMQMNGQGTIVEALKVKSSTGLHTIKAKHFIFCCGSIENARLLLSFSRKNKTPIGLGHKFLGKGFMEHPNFSNVGTMMFYKKDPWSKLVDVNANGKRDHFFFQVSEAERKKHGWLNLRFKVYDVEHPLDPVDQKIYSLYTETLKRSFHPVQEIGLSCEQFCSDMNGIVLREDADRLGLWNVNLNWELTELDWKSYTESMEFFARKLPSLGLGFMKVNKDFLERKIAPVGNSHQMGMTRMGESFKDGYVDKNLSVFGVSNLSVLGSSVFPTTGAAAPTMTITALALRLADYISLKG</sequence>
<dbReference type="InterPro" id="IPR051473">
    <property type="entry name" value="P2Ox-like"/>
</dbReference>
<protein>
    <submittedName>
        <fullName evidence="8">FAD-dependent oxidoreductase</fullName>
    </submittedName>
</protein>
<reference evidence="8 9" key="1">
    <citation type="submission" date="2023-11" db="EMBL/GenBank/DDBJ databases">
        <title>A Novel Polar Bacteriovorax (B. antarcticus) Isolated from the Biocrust in Antarctica.</title>
        <authorList>
            <person name="Mun W."/>
            <person name="Choi S.Y."/>
            <person name="Mitchell R.J."/>
        </authorList>
    </citation>
    <scope>NUCLEOTIDE SEQUENCE [LARGE SCALE GENOMIC DNA]</scope>
    <source>
        <strain evidence="8 9">PP10</strain>
    </source>
</reference>
<comment type="similarity">
    <text evidence="2">Belongs to the GMC oxidoreductase family.</text>
</comment>
<evidence type="ECO:0000256" key="5">
    <source>
        <dbReference type="ARBA" id="ARBA00023002"/>
    </source>
</evidence>
<dbReference type="SUPFAM" id="SSF51905">
    <property type="entry name" value="FAD/NAD(P)-binding domain"/>
    <property type="match status" value="1"/>
</dbReference>
<evidence type="ECO:0000256" key="3">
    <source>
        <dbReference type="ARBA" id="ARBA00022630"/>
    </source>
</evidence>
<evidence type="ECO:0000313" key="9">
    <source>
        <dbReference type="Proteomes" id="UP001302274"/>
    </source>
</evidence>
<evidence type="ECO:0000259" key="7">
    <source>
        <dbReference type="Pfam" id="PF05199"/>
    </source>
</evidence>
<evidence type="ECO:0000256" key="4">
    <source>
        <dbReference type="ARBA" id="ARBA00022827"/>
    </source>
</evidence>
<organism evidence="8 9">
    <name type="scientific">Bacteriovorax antarcticus</name>
    <dbReference type="NCBI Taxonomy" id="3088717"/>
    <lineage>
        <taxon>Bacteria</taxon>
        <taxon>Pseudomonadati</taxon>
        <taxon>Bdellovibrionota</taxon>
        <taxon>Bacteriovoracia</taxon>
        <taxon>Bacteriovoracales</taxon>
        <taxon>Bacteriovoracaceae</taxon>
        <taxon>Bacteriovorax</taxon>
    </lineage>
</organism>
<keyword evidence="9" id="KW-1185">Reference proteome</keyword>
<name>A0ABU5VQL5_9BACT</name>
<gene>
    <name evidence="8" type="ORF">SHI21_03900</name>
</gene>
<dbReference type="Gene3D" id="3.50.50.60">
    <property type="entry name" value="FAD/NAD(P)-binding domain"/>
    <property type="match status" value="2"/>
</dbReference>
<dbReference type="InterPro" id="IPR036188">
    <property type="entry name" value="FAD/NAD-bd_sf"/>
</dbReference>
<dbReference type="Pfam" id="PF01266">
    <property type="entry name" value="DAO"/>
    <property type="match status" value="1"/>
</dbReference>
<keyword evidence="4" id="KW-0274">FAD</keyword>
<dbReference type="PANTHER" id="PTHR42784:SF1">
    <property type="entry name" value="PYRANOSE 2-OXIDASE"/>
    <property type="match status" value="1"/>
</dbReference>
<keyword evidence="5" id="KW-0560">Oxidoreductase</keyword>
<dbReference type="PANTHER" id="PTHR42784">
    <property type="entry name" value="PYRANOSE 2-OXIDASE"/>
    <property type="match status" value="1"/>
</dbReference>
<dbReference type="EMBL" id="JAYGJQ010000001">
    <property type="protein sequence ID" value="MEA9355326.1"/>
    <property type="molecule type" value="Genomic_DNA"/>
</dbReference>
<evidence type="ECO:0000256" key="1">
    <source>
        <dbReference type="ARBA" id="ARBA00001974"/>
    </source>
</evidence>
<comment type="caution">
    <text evidence="8">The sequence shown here is derived from an EMBL/GenBank/DDBJ whole genome shotgun (WGS) entry which is preliminary data.</text>
</comment>
<proteinExistence type="inferred from homology"/>
<dbReference type="Proteomes" id="UP001302274">
    <property type="component" value="Unassembled WGS sequence"/>
</dbReference>
<evidence type="ECO:0000259" key="6">
    <source>
        <dbReference type="Pfam" id="PF01266"/>
    </source>
</evidence>
<comment type="cofactor">
    <cofactor evidence="1">
        <name>FAD</name>
        <dbReference type="ChEBI" id="CHEBI:57692"/>
    </cofactor>
</comment>
<keyword evidence="3" id="KW-0285">Flavoprotein</keyword>
<evidence type="ECO:0000256" key="2">
    <source>
        <dbReference type="ARBA" id="ARBA00010790"/>
    </source>
</evidence>
<feature type="domain" description="Glucose-methanol-choline oxidoreductase C-terminal" evidence="7">
    <location>
        <begin position="354"/>
        <end position="469"/>
    </location>
</feature>
<dbReference type="RefSeq" id="WP_323574821.1">
    <property type="nucleotide sequence ID" value="NZ_JAYGJQ010000001.1"/>
</dbReference>